<proteinExistence type="predicted"/>
<dbReference type="GO" id="GO:0051308">
    <property type="term" value="P:male meiosis chromosome separation"/>
    <property type="evidence" value="ECO:0007669"/>
    <property type="project" value="TreeGrafter"/>
</dbReference>
<dbReference type="PANTHER" id="PTHR28642:SF1">
    <property type="entry name" value="MEIOSIS 1 ARREST PROTEIN"/>
    <property type="match status" value="1"/>
</dbReference>
<evidence type="ECO:0008006" key="3">
    <source>
        <dbReference type="Google" id="ProtNLM"/>
    </source>
</evidence>
<dbReference type="InterPro" id="IPR033587">
    <property type="entry name" value="M1AP"/>
</dbReference>
<accession>A0AAD1SCU0</accession>
<gene>
    <name evidence="1" type="ORF">PECUL_23A003994</name>
</gene>
<organism evidence="1 2">
    <name type="scientific">Pelobates cultripes</name>
    <name type="common">Western spadefoot toad</name>
    <dbReference type="NCBI Taxonomy" id="61616"/>
    <lineage>
        <taxon>Eukaryota</taxon>
        <taxon>Metazoa</taxon>
        <taxon>Chordata</taxon>
        <taxon>Craniata</taxon>
        <taxon>Vertebrata</taxon>
        <taxon>Euteleostomi</taxon>
        <taxon>Amphibia</taxon>
        <taxon>Batrachia</taxon>
        <taxon>Anura</taxon>
        <taxon>Pelobatoidea</taxon>
        <taxon>Pelobatidae</taxon>
        <taxon>Pelobates</taxon>
    </lineage>
</organism>
<evidence type="ECO:0000313" key="1">
    <source>
        <dbReference type="EMBL" id="CAH2299044.1"/>
    </source>
</evidence>
<evidence type="ECO:0000313" key="2">
    <source>
        <dbReference type="Proteomes" id="UP001295444"/>
    </source>
</evidence>
<dbReference type="EMBL" id="OW240917">
    <property type="protein sequence ID" value="CAH2299044.1"/>
    <property type="molecule type" value="Genomic_DNA"/>
</dbReference>
<sequence>MEGLSLCDTEVRLISGDTLSIESFFKSWLFESCPEKEQLRVIVPSGDTPLCLICDVHQRIINTEILHQAQGQDCALRANQRDSTQERVTQVMRVLRAVSNQGVCGSLLYGLPTILLPTTCWELDWDQLESNQEEFYALCHCLLSQELSLLACSTQRSLTPLPPVMPHFIISASDSPALLLRSVATRELVLPLEPARISCPLPDNTLHTVQNALRCLPVESVYNPLLTSSNLYQYLQHVPNQPSRQQGHVRHMTSSRGQVVGGPNMRQVAVRQSKARATVAPLSLVSPTSYTSITYCEDKPKHGNTVHQDKEDFLSDV</sequence>
<dbReference type="AlphaFoldDB" id="A0AAD1SCU0"/>
<dbReference type="GO" id="GO:0007127">
    <property type="term" value="P:meiosis I"/>
    <property type="evidence" value="ECO:0007669"/>
    <property type="project" value="InterPro"/>
</dbReference>
<reference evidence="1" key="1">
    <citation type="submission" date="2022-03" db="EMBL/GenBank/DDBJ databases">
        <authorList>
            <person name="Alioto T."/>
            <person name="Alioto T."/>
            <person name="Gomez Garrido J."/>
        </authorList>
    </citation>
    <scope>NUCLEOTIDE SEQUENCE</scope>
</reference>
<protein>
    <recommendedName>
        <fullName evidence="3">Meiosis 1 associated protein</fullName>
    </recommendedName>
</protein>
<dbReference type="PANTHER" id="PTHR28642">
    <property type="entry name" value="MEIOSIS 1 ARREST PROTEIN"/>
    <property type="match status" value="1"/>
</dbReference>
<name>A0AAD1SCU0_PELCU</name>
<dbReference type="Proteomes" id="UP001295444">
    <property type="component" value="Chromosome 06"/>
</dbReference>
<keyword evidence="2" id="KW-1185">Reference proteome</keyword>
<dbReference type="GO" id="GO:0007283">
    <property type="term" value="P:spermatogenesis"/>
    <property type="evidence" value="ECO:0007669"/>
    <property type="project" value="InterPro"/>
</dbReference>